<accession>A0AAJ0MMM1</accession>
<reference evidence="2 3" key="1">
    <citation type="journal article" date="2023" name="Mol. Phylogenet. Evol.">
        <title>Genome-scale phylogeny and comparative genomics of the fungal order Sordariales.</title>
        <authorList>
            <person name="Hensen N."/>
            <person name="Bonometti L."/>
            <person name="Westerberg I."/>
            <person name="Brannstrom I.O."/>
            <person name="Guillou S."/>
            <person name="Cros-Aarteil S."/>
            <person name="Calhoun S."/>
            <person name="Haridas S."/>
            <person name="Kuo A."/>
            <person name="Mondo S."/>
            <person name="Pangilinan J."/>
            <person name="Riley R."/>
            <person name="LaButti K."/>
            <person name="Andreopoulos B."/>
            <person name="Lipzen A."/>
            <person name="Chen C."/>
            <person name="Yan M."/>
            <person name="Daum C."/>
            <person name="Ng V."/>
            <person name="Clum A."/>
            <person name="Steindorff A."/>
            <person name="Ohm R.A."/>
            <person name="Martin F."/>
            <person name="Silar P."/>
            <person name="Natvig D.O."/>
            <person name="Lalanne C."/>
            <person name="Gautier V."/>
            <person name="Ament-Velasquez S.L."/>
            <person name="Kruys A."/>
            <person name="Hutchinson M.I."/>
            <person name="Powell A.J."/>
            <person name="Barry K."/>
            <person name="Miller A.N."/>
            <person name="Grigoriev I.V."/>
            <person name="Debuchy R."/>
            <person name="Gladieux P."/>
            <person name="Hiltunen Thoren M."/>
            <person name="Johannesson H."/>
        </authorList>
    </citation>
    <scope>NUCLEOTIDE SEQUENCE [LARGE SCALE GENOMIC DNA]</scope>
    <source>
        <strain evidence="2 3">FGSC 10403</strain>
    </source>
</reference>
<feature type="compositionally biased region" description="Polar residues" evidence="1">
    <location>
        <begin position="68"/>
        <end position="77"/>
    </location>
</feature>
<feature type="compositionally biased region" description="Polar residues" evidence="1">
    <location>
        <begin position="1"/>
        <end position="37"/>
    </location>
</feature>
<dbReference type="Proteomes" id="UP001285908">
    <property type="component" value="Unassembled WGS sequence"/>
</dbReference>
<dbReference type="EMBL" id="JAULSX010000008">
    <property type="protein sequence ID" value="KAK3486487.1"/>
    <property type="molecule type" value="Genomic_DNA"/>
</dbReference>
<evidence type="ECO:0000313" key="2">
    <source>
        <dbReference type="EMBL" id="KAK3486487.1"/>
    </source>
</evidence>
<evidence type="ECO:0000256" key="1">
    <source>
        <dbReference type="SAM" id="MobiDB-lite"/>
    </source>
</evidence>
<dbReference type="RefSeq" id="XP_062689044.1">
    <property type="nucleotide sequence ID" value="XM_062839188.1"/>
</dbReference>
<dbReference type="AlphaFoldDB" id="A0AAJ0MMM1"/>
<dbReference type="GeneID" id="87876810"/>
<protein>
    <submittedName>
        <fullName evidence="2">Uncharacterized protein</fullName>
    </submittedName>
</protein>
<keyword evidence="3" id="KW-1185">Reference proteome</keyword>
<sequence length="119" mass="12331">MSGQQGQPSKEHTNNITGQSTGHGIDTTSCGPTSTDLNFFLIPSGRPSATSTLSTTAQRTDAHLPKSHLSSIAPESQCTSTEPVVPQQRSSAAVANNIAPYIRTAPIVAFPTTSSYSSG</sequence>
<gene>
    <name evidence="2" type="ORF">B0T23DRAFT_407432</name>
</gene>
<proteinExistence type="predicted"/>
<name>A0AAJ0MMM1_9PEZI</name>
<feature type="region of interest" description="Disordered" evidence="1">
    <location>
        <begin position="1"/>
        <end position="77"/>
    </location>
</feature>
<organism evidence="2 3">
    <name type="scientific">Neurospora hispaniola</name>
    <dbReference type="NCBI Taxonomy" id="588809"/>
    <lineage>
        <taxon>Eukaryota</taxon>
        <taxon>Fungi</taxon>
        <taxon>Dikarya</taxon>
        <taxon>Ascomycota</taxon>
        <taxon>Pezizomycotina</taxon>
        <taxon>Sordariomycetes</taxon>
        <taxon>Sordariomycetidae</taxon>
        <taxon>Sordariales</taxon>
        <taxon>Sordariaceae</taxon>
        <taxon>Neurospora</taxon>
    </lineage>
</organism>
<comment type="caution">
    <text evidence="2">The sequence shown here is derived from an EMBL/GenBank/DDBJ whole genome shotgun (WGS) entry which is preliminary data.</text>
</comment>
<evidence type="ECO:0000313" key="3">
    <source>
        <dbReference type="Proteomes" id="UP001285908"/>
    </source>
</evidence>
<feature type="compositionally biased region" description="Polar residues" evidence="1">
    <location>
        <begin position="47"/>
        <end position="59"/>
    </location>
</feature>